<dbReference type="OrthoDB" id="9776609at2"/>
<evidence type="ECO:0000256" key="1">
    <source>
        <dbReference type="SAM" id="MobiDB-lite"/>
    </source>
</evidence>
<proteinExistence type="predicted"/>
<dbReference type="PANTHER" id="PTHR34219">
    <property type="entry name" value="IRON-REGULATED INNER MEMBRANE PROTEIN-RELATED"/>
    <property type="match status" value="1"/>
</dbReference>
<sequence length="544" mass="60250">MKNGFRQSMAWLHTWTGLLVGWLLLLIFMAGTASYYREEISRWMRPELPRSTVDADVAAERAITFLQHKAPQAESWNVSLPDPRNPAMRMFWRNPESMVKPPAEGEKRRRRGGGRFGDATVDPNSGQEVAARETRGGDFFYRLHFDLHYIPVLWARYLVGFCAMFMLVAIITGVITHKKIFKDFFTFRKDKGLRSWLDFHNVSAVMALPYHAMITYTGIVTLMFMYLPWGVSVAYPKDEDAFFSEAFARLADIDTPSEGRAVALPIQQLLDSARAEWKGADVGGFTLYHPGAANAVIDIQQRDGKRLSVDTPSLRYNAVTGALLEASPAAGGATQTRGVMYGLHLARFADWGLRALFFLSGLVGCLMVASGVVLWAVKERPKHAKSGKIGFGLRLVDALNIGAVAGLPIAFAAYFWGNRLLPLQMAERSTAEADVFFYAWGAALLAAFIWPKRMMWAWQLYLGAALFALIPVVNALTTHAHLGVTLRSGDWVLAGFDLTMLAFGAMLAYCGLRMQRWQPALSAAGKKRQAAAKAQQHAGAEVGA</sequence>
<feature type="transmembrane region" description="Helical" evidence="2">
    <location>
        <begin position="491"/>
        <end position="512"/>
    </location>
</feature>
<feature type="transmembrane region" description="Helical" evidence="2">
    <location>
        <begin position="196"/>
        <end position="227"/>
    </location>
</feature>
<evidence type="ECO:0000256" key="2">
    <source>
        <dbReference type="SAM" id="Phobius"/>
    </source>
</evidence>
<dbReference type="EMBL" id="SRYW01000005">
    <property type="protein sequence ID" value="TGY34785.1"/>
    <property type="molecule type" value="Genomic_DNA"/>
</dbReference>
<dbReference type="RefSeq" id="WP_136004193.1">
    <property type="nucleotide sequence ID" value="NZ_SRYW01000005.1"/>
</dbReference>
<dbReference type="Pfam" id="PF03929">
    <property type="entry name" value="PepSY_TM"/>
    <property type="match status" value="1"/>
</dbReference>
<gene>
    <name evidence="3" type="ORF">E5352_07170</name>
</gene>
<feature type="transmembrane region" description="Helical" evidence="2">
    <location>
        <begin position="398"/>
        <end position="415"/>
    </location>
</feature>
<organism evidence="3 4">
    <name type="scientific">Stenotrophomonas maltophilia</name>
    <name type="common">Pseudomonas maltophilia</name>
    <name type="synonym">Xanthomonas maltophilia</name>
    <dbReference type="NCBI Taxonomy" id="40324"/>
    <lineage>
        <taxon>Bacteria</taxon>
        <taxon>Pseudomonadati</taxon>
        <taxon>Pseudomonadota</taxon>
        <taxon>Gammaproteobacteria</taxon>
        <taxon>Lysobacterales</taxon>
        <taxon>Lysobacteraceae</taxon>
        <taxon>Stenotrophomonas</taxon>
        <taxon>Stenotrophomonas maltophilia group</taxon>
    </lineage>
</organism>
<reference evidence="3 4" key="1">
    <citation type="submission" date="2019-04" db="EMBL/GenBank/DDBJ databases">
        <title>Microbes associate with the intestines of laboratory mice.</title>
        <authorList>
            <person name="Navarre W."/>
            <person name="Wong E."/>
            <person name="Huang K."/>
            <person name="Tropini C."/>
            <person name="Ng K."/>
            <person name="Yu B."/>
        </authorList>
    </citation>
    <scope>NUCLEOTIDE SEQUENCE [LARGE SCALE GENOMIC DNA]</scope>
    <source>
        <strain evidence="3 4">NM62_B4-13</strain>
    </source>
</reference>
<feature type="transmembrane region" description="Helical" evidence="2">
    <location>
        <begin position="458"/>
        <end position="479"/>
    </location>
</feature>
<protein>
    <submittedName>
        <fullName evidence="3">PepSY domain-containing protein</fullName>
    </submittedName>
</protein>
<keyword evidence="2" id="KW-0812">Transmembrane</keyword>
<keyword evidence="2" id="KW-0472">Membrane</keyword>
<dbReference type="AlphaFoldDB" id="A0A4S2D1C1"/>
<feature type="transmembrane region" description="Helical" evidence="2">
    <location>
        <begin position="435"/>
        <end position="451"/>
    </location>
</feature>
<feature type="transmembrane region" description="Helical" evidence="2">
    <location>
        <begin position="12"/>
        <end position="36"/>
    </location>
</feature>
<keyword evidence="2" id="KW-1133">Transmembrane helix</keyword>
<dbReference type="InterPro" id="IPR005625">
    <property type="entry name" value="PepSY-ass_TM"/>
</dbReference>
<evidence type="ECO:0000313" key="3">
    <source>
        <dbReference type="EMBL" id="TGY34785.1"/>
    </source>
</evidence>
<feature type="region of interest" description="Disordered" evidence="1">
    <location>
        <begin position="97"/>
        <end position="128"/>
    </location>
</feature>
<comment type="caution">
    <text evidence="3">The sequence shown here is derived from an EMBL/GenBank/DDBJ whole genome shotgun (WGS) entry which is preliminary data.</text>
</comment>
<evidence type="ECO:0000313" key="4">
    <source>
        <dbReference type="Proteomes" id="UP000306631"/>
    </source>
</evidence>
<dbReference type="PANTHER" id="PTHR34219:SF4">
    <property type="entry name" value="PEPSY DOMAIN-CONTAINING PROTEIN"/>
    <property type="match status" value="1"/>
</dbReference>
<feature type="transmembrane region" description="Helical" evidence="2">
    <location>
        <begin position="154"/>
        <end position="175"/>
    </location>
</feature>
<feature type="transmembrane region" description="Helical" evidence="2">
    <location>
        <begin position="355"/>
        <end position="377"/>
    </location>
</feature>
<accession>A0A4S2D1C1</accession>
<name>A0A4S2D1C1_STEMA</name>
<dbReference type="Proteomes" id="UP000306631">
    <property type="component" value="Unassembled WGS sequence"/>
</dbReference>